<comment type="caution">
    <text evidence="1">The sequence shown here is derived from an EMBL/GenBank/DDBJ whole genome shotgun (WGS) entry which is preliminary data.</text>
</comment>
<evidence type="ECO:0000313" key="2">
    <source>
        <dbReference type="Proteomes" id="UP000828941"/>
    </source>
</evidence>
<evidence type="ECO:0000313" key="1">
    <source>
        <dbReference type="EMBL" id="KAI4313916.1"/>
    </source>
</evidence>
<name>A0ACB9LRH8_BAUVA</name>
<reference evidence="1 2" key="1">
    <citation type="journal article" date="2022" name="DNA Res.">
        <title>Chromosomal-level genome assembly of the orchid tree Bauhinia variegata (Leguminosae; Cercidoideae) supports the allotetraploid origin hypothesis of Bauhinia.</title>
        <authorList>
            <person name="Zhong Y."/>
            <person name="Chen Y."/>
            <person name="Zheng D."/>
            <person name="Pang J."/>
            <person name="Liu Y."/>
            <person name="Luo S."/>
            <person name="Meng S."/>
            <person name="Qian L."/>
            <person name="Wei D."/>
            <person name="Dai S."/>
            <person name="Zhou R."/>
        </authorList>
    </citation>
    <scope>NUCLEOTIDE SEQUENCE [LARGE SCALE GENOMIC DNA]</scope>
    <source>
        <strain evidence="1">BV-YZ2020</strain>
    </source>
</reference>
<dbReference type="Proteomes" id="UP000828941">
    <property type="component" value="Chromosome 11"/>
</dbReference>
<protein>
    <submittedName>
        <fullName evidence="1">Uncharacterized protein</fullName>
    </submittedName>
</protein>
<sequence>MEVPVFQRFNDFQVGLSTLHNPSLRGIQSISIAFSFCKWGAVILALVAAFGSIIKRVKILVIRFQREKHSLPSFPHLSELDDGDFSSTDDEGSYSPTSSTALSEFEEEEDEPSPSSSSYFSWRRTDDDFLVRGSGHRFDAQLQNDDAMLRRRRSIGELFSLSELVNNRSVVKLWDSIGFGLGLDFDYSDSSSGSMISVYDGETPVPAVSNSSPPVLFSAGTNGSGNLELKIWDTRLRRRIPAVFADWGPQLGKINGVGSSGVQKVYVRDDAGCGVTVGDMRNVNSPLRKVTKSNVDTWWDTDAVIVTDQGYGGDPAL</sequence>
<accession>A0ACB9LRH8</accession>
<gene>
    <name evidence="1" type="ORF">L6164_026858</name>
</gene>
<keyword evidence="2" id="KW-1185">Reference proteome</keyword>
<organism evidence="1 2">
    <name type="scientific">Bauhinia variegata</name>
    <name type="common">Purple orchid tree</name>
    <name type="synonym">Phanera variegata</name>
    <dbReference type="NCBI Taxonomy" id="167791"/>
    <lineage>
        <taxon>Eukaryota</taxon>
        <taxon>Viridiplantae</taxon>
        <taxon>Streptophyta</taxon>
        <taxon>Embryophyta</taxon>
        <taxon>Tracheophyta</taxon>
        <taxon>Spermatophyta</taxon>
        <taxon>Magnoliopsida</taxon>
        <taxon>eudicotyledons</taxon>
        <taxon>Gunneridae</taxon>
        <taxon>Pentapetalae</taxon>
        <taxon>rosids</taxon>
        <taxon>fabids</taxon>
        <taxon>Fabales</taxon>
        <taxon>Fabaceae</taxon>
        <taxon>Cercidoideae</taxon>
        <taxon>Cercideae</taxon>
        <taxon>Bauhiniinae</taxon>
        <taxon>Bauhinia</taxon>
    </lineage>
</organism>
<dbReference type="EMBL" id="CM039436">
    <property type="protein sequence ID" value="KAI4313916.1"/>
    <property type="molecule type" value="Genomic_DNA"/>
</dbReference>
<proteinExistence type="predicted"/>